<feature type="compositionally biased region" description="Polar residues" evidence="6">
    <location>
        <begin position="303"/>
        <end position="321"/>
    </location>
</feature>
<dbReference type="PANTHER" id="PTHR15741:SF27">
    <property type="entry name" value="TRANSCRIPTION FACTOR AP-4"/>
    <property type="match status" value="1"/>
</dbReference>
<evidence type="ECO:0000256" key="5">
    <source>
        <dbReference type="ARBA" id="ARBA00023242"/>
    </source>
</evidence>
<feature type="compositionally biased region" description="Basic and acidic residues" evidence="6">
    <location>
        <begin position="293"/>
        <end position="302"/>
    </location>
</feature>
<keyword evidence="4" id="KW-0804">Transcription</keyword>
<protein>
    <recommendedName>
        <fullName evidence="7">BHLH domain-containing protein</fullName>
    </recommendedName>
</protein>
<dbReference type="Proteomes" id="UP000078561">
    <property type="component" value="Unassembled WGS sequence"/>
</dbReference>
<dbReference type="InParanoid" id="A0A168P6U2"/>
<gene>
    <name evidence="8" type="primary">ABSGL_07606.1 scaffold 8901</name>
</gene>
<dbReference type="STRING" id="4829.A0A168P6U2"/>
<dbReference type="PROSITE" id="PS50888">
    <property type="entry name" value="BHLH"/>
    <property type="match status" value="1"/>
</dbReference>
<keyword evidence="3" id="KW-0238">DNA-binding</keyword>
<feature type="region of interest" description="Disordered" evidence="6">
    <location>
        <begin position="138"/>
        <end position="166"/>
    </location>
</feature>
<dbReference type="GO" id="GO:0046983">
    <property type="term" value="F:protein dimerization activity"/>
    <property type="evidence" value="ECO:0007669"/>
    <property type="project" value="InterPro"/>
</dbReference>
<feature type="compositionally biased region" description="Low complexity" evidence="6">
    <location>
        <begin position="234"/>
        <end position="245"/>
    </location>
</feature>
<keyword evidence="5" id="KW-0539">Nucleus</keyword>
<evidence type="ECO:0000256" key="2">
    <source>
        <dbReference type="ARBA" id="ARBA00023015"/>
    </source>
</evidence>
<dbReference type="CDD" id="cd11405">
    <property type="entry name" value="bHLHzip_MLXIP_like"/>
    <property type="match status" value="1"/>
</dbReference>
<dbReference type="InterPro" id="IPR052207">
    <property type="entry name" value="Max-like/E-box_TFs"/>
</dbReference>
<dbReference type="PANTHER" id="PTHR15741">
    <property type="entry name" value="BASIC HELIX-LOOP-HELIX ZIP TRANSCRIPTION FACTOR"/>
    <property type="match status" value="1"/>
</dbReference>
<evidence type="ECO:0000259" key="7">
    <source>
        <dbReference type="PROSITE" id="PS50888"/>
    </source>
</evidence>
<keyword evidence="2" id="KW-0805">Transcription regulation</keyword>
<comment type="subcellular location">
    <subcellularLocation>
        <location evidence="1">Nucleus</location>
    </subcellularLocation>
</comment>
<dbReference type="SUPFAM" id="SSF47459">
    <property type="entry name" value="HLH, helix-loop-helix DNA-binding domain"/>
    <property type="match status" value="1"/>
</dbReference>
<accession>A0A168P6U2</accession>
<evidence type="ECO:0000256" key="3">
    <source>
        <dbReference type="ARBA" id="ARBA00023125"/>
    </source>
</evidence>
<feature type="domain" description="BHLH" evidence="7">
    <location>
        <begin position="323"/>
        <end position="374"/>
    </location>
</feature>
<proteinExistence type="predicted"/>
<dbReference type="AlphaFoldDB" id="A0A168P6U2"/>
<evidence type="ECO:0000256" key="6">
    <source>
        <dbReference type="SAM" id="MobiDB-lite"/>
    </source>
</evidence>
<feature type="region of interest" description="Disordered" evidence="6">
    <location>
        <begin position="187"/>
        <end position="245"/>
    </location>
</feature>
<dbReference type="GO" id="GO:0000978">
    <property type="term" value="F:RNA polymerase II cis-regulatory region sequence-specific DNA binding"/>
    <property type="evidence" value="ECO:0007669"/>
    <property type="project" value="TreeGrafter"/>
</dbReference>
<dbReference type="Gene3D" id="4.10.280.10">
    <property type="entry name" value="Helix-loop-helix DNA-binding domain"/>
    <property type="match status" value="1"/>
</dbReference>
<dbReference type="OMA" id="RATHHIV"/>
<dbReference type="InterPro" id="IPR011598">
    <property type="entry name" value="bHLH_dom"/>
</dbReference>
<dbReference type="EMBL" id="LT553594">
    <property type="protein sequence ID" value="SAM01856.1"/>
    <property type="molecule type" value="Genomic_DNA"/>
</dbReference>
<dbReference type="Pfam" id="PF00010">
    <property type="entry name" value="HLH"/>
    <property type="match status" value="1"/>
</dbReference>
<dbReference type="OrthoDB" id="5778525at2759"/>
<name>A0A168P6U2_ABSGL</name>
<reference evidence="8" key="1">
    <citation type="submission" date="2016-04" db="EMBL/GenBank/DDBJ databases">
        <authorList>
            <person name="Evans L.H."/>
            <person name="Alamgir A."/>
            <person name="Owens N."/>
            <person name="Weber N.D."/>
            <person name="Virtaneva K."/>
            <person name="Barbian K."/>
            <person name="Babar A."/>
            <person name="Rosenke K."/>
        </authorList>
    </citation>
    <scope>NUCLEOTIDE SEQUENCE [LARGE SCALE GENOMIC DNA]</scope>
    <source>
        <strain evidence="8">CBS 101.48</strain>
    </source>
</reference>
<keyword evidence="9" id="KW-1185">Reference proteome</keyword>
<evidence type="ECO:0000313" key="8">
    <source>
        <dbReference type="EMBL" id="SAM01856.1"/>
    </source>
</evidence>
<dbReference type="GO" id="GO:0000981">
    <property type="term" value="F:DNA-binding transcription factor activity, RNA polymerase II-specific"/>
    <property type="evidence" value="ECO:0007669"/>
    <property type="project" value="TreeGrafter"/>
</dbReference>
<feature type="region of interest" description="Disordered" evidence="6">
    <location>
        <begin position="288"/>
        <end position="323"/>
    </location>
</feature>
<evidence type="ECO:0000313" key="9">
    <source>
        <dbReference type="Proteomes" id="UP000078561"/>
    </source>
</evidence>
<dbReference type="GO" id="GO:0005634">
    <property type="term" value="C:nucleus"/>
    <property type="evidence" value="ECO:0007669"/>
    <property type="project" value="UniProtKB-SubCell"/>
</dbReference>
<evidence type="ECO:0000256" key="1">
    <source>
        <dbReference type="ARBA" id="ARBA00004123"/>
    </source>
</evidence>
<dbReference type="InterPro" id="IPR036638">
    <property type="entry name" value="HLH_DNA-bd_sf"/>
</dbReference>
<dbReference type="SMART" id="SM00353">
    <property type="entry name" value="HLH"/>
    <property type="match status" value="1"/>
</dbReference>
<organism evidence="8">
    <name type="scientific">Absidia glauca</name>
    <name type="common">Pin mould</name>
    <dbReference type="NCBI Taxonomy" id="4829"/>
    <lineage>
        <taxon>Eukaryota</taxon>
        <taxon>Fungi</taxon>
        <taxon>Fungi incertae sedis</taxon>
        <taxon>Mucoromycota</taxon>
        <taxon>Mucoromycotina</taxon>
        <taxon>Mucoromycetes</taxon>
        <taxon>Mucorales</taxon>
        <taxon>Cunninghamellaceae</taxon>
        <taxon>Absidia</taxon>
    </lineage>
</organism>
<feature type="compositionally biased region" description="Polar residues" evidence="6">
    <location>
        <begin position="196"/>
        <end position="218"/>
    </location>
</feature>
<evidence type="ECO:0000256" key="4">
    <source>
        <dbReference type="ARBA" id="ARBA00023163"/>
    </source>
</evidence>
<sequence length="417" mass="45831">MSNNNGYMTEIDLSYATAKVDLDDAATYHHQDQHSFSYMPPSHAMIQDIDSIIYNQHEQQQQQQQGNNHTSGTNVVVRTATPGIACLPKQEPGLYNTSNSDMMGSCTTPAQQLLPMMVGNNNHCGGAMDMDTTTRMMATSTSGTTNSSSPSSTWTPSASPTATASAPLASLNGPILLLHSSSTSNYANTTTNSATKPNNSRSPFHNHQYPLTSNQSDSMGYHSPMPTFHHQPQHLSNSTSTSTASHSSNLFATAYPIMTTSASAPTSMTSTTGGESSPILQQHTSTYQMSPHPMHDITKEYDSGSQEPQQAQSNASTASNTELRRQIHIQSEQKRRAQIKDGFEELRNELPSCLNKKMSKVALLHRTVQHIQHLKSTQVTILGELERLMNENDHLRKFQESVMQKQNSTKTYHNNPM</sequence>